<protein>
    <submittedName>
        <fullName evidence="1">Uncharacterized protein</fullName>
    </submittedName>
</protein>
<gene>
    <name evidence="1" type="ORF">J1N35_046001</name>
</gene>
<organism evidence="1 2">
    <name type="scientific">Gossypium stocksii</name>
    <dbReference type="NCBI Taxonomy" id="47602"/>
    <lineage>
        <taxon>Eukaryota</taxon>
        <taxon>Viridiplantae</taxon>
        <taxon>Streptophyta</taxon>
        <taxon>Embryophyta</taxon>
        <taxon>Tracheophyta</taxon>
        <taxon>Spermatophyta</taxon>
        <taxon>Magnoliopsida</taxon>
        <taxon>eudicotyledons</taxon>
        <taxon>Gunneridae</taxon>
        <taxon>Pentapetalae</taxon>
        <taxon>rosids</taxon>
        <taxon>malvids</taxon>
        <taxon>Malvales</taxon>
        <taxon>Malvaceae</taxon>
        <taxon>Malvoideae</taxon>
        <taxon>Gossypium</taxon>
    </lineage>
</organism>
<evidence type="ECO:0000313" key="1">
    <source>
        <dbReference type="EMBL" id="KAH1033827.1"/>
    </source>
</evidence>
<accession>A0A9D3UCK0</accession>
<dbReference type="EMBL" id="JAIQCV010000013">
    <property type="protein sequence ID" value="KAH1033827.1"/>
    <property type="molecule type" value="Genomic_DNA"/>
</dbReference>
<dbReference type="Proteomes" id="UP000828251">
    <property type="component" value="Unassembled WGS sequence"/>
</dbReference>
<evidence type="ECO:0000313" key="2">
    <source>
        <dbReference type="Proteomes" id="UP000828251"/>
    </source>
</evidence>
<keyword evidence="2" id="KW-1185">Reference proteome</keyword>
<proteinExistence type="predicted"/>
<dbReference type="AlphaFoldDB" id="A0A9D3UCK0"/>
<comment type="caution">
    <text evidence="1">The sequence shown here is derived from an EMBL/GenBank/DDBJ whole genome shotgun (WGS) entry which is preliminary data.</text>
</comment>
<sequence>MGGGMGATEEPVNFFYCFCNMKLCSFLSLSIRKEKVVGIVNLLTASTNHRVVGDTGINHKSRDSWSETDGISRKINEAMDIDSLISGSNKKCKTTVGVVCINFANEEQHSKGKPIAIDENTPSHVPRAYHSVPVVGEALIRSNGGSSTWCSDLSMQEYPHNPNDVASGGKRLCQKLRG</sequence>
<reference evidence="1 2" key="1">
    <citation type="journal article" date="2021" name="Plant Biotechnol. J.">
        <title>Multi-omics assisted identification of the key and species-specific regulatory components of drought-tolerant mechanisms in Gossypium stocksii.</title>
        <authorList>
            <person name="Yu D."/>
            <person name="Ke L."/>
            <person name="Zhang D."/>
            <person name="Wu Y."/>
            <person name="Sun Y."/>
            <person name="Mei J."/>
            <person name="Sun J."/>
            <person name="Sun Y."/>
        </authorList>
    </citation>
    <scope>NUCLEOTIDE SEQUENCE [LARGE SCALE GENOMIC DNA]</scope>
    <source>
        <strain evidence="2">cv. E1</strain>
        <tissue evidence="1">Leaf</tissue>
    </source>
</reference>
<name>A0A9D3UCK0_9ROSI</name>